<dbReference type="EMBL" id="ABEU02000019">
    <property type="protein sequence ID" value="PNR34158.1"/>
    <property type="molecule type" value="Genomic_DNA"/>
</dbReference>
<gene>
    <name evidence="1" type="ORF">PHYPA_023975</name>
</gene>
<dbReference type="InParanoid" id="A0A2K1IY10"/>
<proteinExistence type="predicted"/>
<dbReference type="STRING" id="3218.A0A2K1IY10"/>
<dbReference type="AlphaFoldDB" id="A0A2K1IY10"/>
<reference evidence="2" key="3">
    <citation type="submission" date="2020-12" db="UniProtKB">
        <authorList>
            <consortium name="EnsemblPlants"/>
        </authorList>
    </citation>
    <scope>IDENTIFICATION</scope>
</reference>
<dbReference type="EnsemblPlants" id="Pp3c19_10510V3.1">
    <property type="protein sequence ID" value="PAC:32937789.CDS.1"/>
    <property type="gene ID" value="Pp3c19_10510"/>
</dbReference>
<dbReference type="PaxDb" id="3218-PP1S174_29V6.1"/>
<dbReference type="Gramene" id="Pp3c19_10510V3.1">
    <property type="protein sequence ID" value="PAC:32937789.CDS.1"/>
    <property type="gene ID" value="Pp3c19_10510"/>
</dbReference>
<evidence type="ECO:0000313" key="1">
    <source>
        <dbReference type="EMBL" id="PNR34158.1"/>
    </source>
</evidence>
<accession>A0A2K1IY10</accession>
<name>A0A2K1IY10_PHYPA</name>
<reference evidence="1 3" key="1">
    <citation type="journal article" date="2008" name="Science">
        <title>The Physcomitrella genome reveals evolutionary insights into the conquest of land by plants.</title>
        <authorList>
            <person name="Rensing S."/>
            <person name="Lang D."/>
            <person name="Zimmer A."/>
            <person name="Terry A."/>
            <person name="Salamov A."/>
            <person name="Shapiro H."/>
            <person name="Nishiyama T."/>
            <person name="Perroud P.-F."/>
            <person name="Lindquist E."/>
            <person name="Kamisugi Y."/>
            <person name="Tanahashi T."/>
            <person name="Sakakibara K."/>
            <person name="Fujita T."/>
            <person name="Oishi K."/>
            <person name="Shin-I T."/>
            <person name="Kuroki Y."/>
            <person name="Toyoda A."/>
            <person name="Suzuki Y."/>
            <person name="Hashimoto A."/>
            <person name="Yamaguchi K."/>
            <person name="Sugano A."/>
            <person name="Kohara Y."/>
            <person name="Fujiyama A."/>
            <person name="Anterola A."/>
            <person name="Aoki S."/>
            <person name="Ashton N."/>
            <person name="Barbazuk W.B."/>
            <person name="Barker E."/>
            <person name="Bennetzen J."/>
            <person name="Bezanilla M."/>
            <person name="Blankenship R."/>
            <person name="Cho S.H."/>
            <person name="Dutcher S."/>
            <person name="Estelle M."/>
            <person name="Fawcett J.A."/>
            <person name="Gundlach H."/>
            <person name="Hanada K."/>
            <person name="Heyl A."/>
            <person name="Hicks K.A."/>
            <person name="Hugh J."/>
            <person name="Lohr M."/>
            <person name="Mayer K."/>
            <person name="Melkozernov A."/>
            <person name="Murata T."/>
            <person name="Nelson D."/>
            <person name="Pils B."/>
            <person name="Prigge M."/>
            <person name="Reiss B."/>
            <person name="Renner T."/>
            <person name="Rombauts S."/>
            <person name="Rushton P."/>
            <person name="Sanderfoot A."/>
            <person name="Schween G."/>
            <person name="Shiu S.-H."/>
            <person name="Stueber K."/>
            <person name="Theodoulou F.L."/>
            <person name="Tu H."/>
            <person name="Van de Peer Y."/>
            <person name="Verrier P.J."/>
            <person name="Waters E."/>
            <person name="Wood A."/>
            <person name="Yang L."/>
            <person name="Cove D."/>
            <person name="Cuming A."/>
            <person name="Hasebe M."/>
            <person name="Lucas S."/>
            <person name="Mishler D.B."/>
            <person name="Reski R."/>
            <person name="Grigoriev I."/>
            <person name="Quatrano R.S."/>
            <person name="Boore J.L."/>
        </authorList>
    </citation>
    <scope>NUCLEOTIDE SEQUENCE [LARGE SCALE GENOMIC DNA]</scope>
    <source>
        <strain evidence="2 3">cv. Gransden 2004</strain>
    </source>
</reference>
<dbReference type="EnsemblPlants" id="Pp3c19_10500V3.1">
    <property type="protein sequence ID" value="PAC:32937783.CDS.1"/>
    <property type="gene ID" value="Pp3c19_10500"/>
</dbReference>
<evidence type="ECO:0000313" key="2">
    <source>
        <dbReference type="EnsemblPlants" id="PAC:32937783.CDS.1"/>
    </source>
</evidence>
<dbReference type="Proteomes" id="UP000006727">
    <property type="component" value="Chromosome 19"/>
</dbReference>
<sequence>MKPMEIQIGRRSIVNSDITQTVEVLPKNERFLQEAQARKNLCFSHSQEMCGQLEFGACGDSSLVLAPYETRTGSSKD</sequence>
<protein>
    <submittedName>
        <fullName evidence="1 2">Uncharacterized protein</fullName>
    </submittedName>
</protein>
<evidence type="ECO:0000313" key="3">
    <source>
        <dbReference type="Proteomes" id="UP000006727"/>
    </source>
</evidence>
<dbReference type="Gramene" id="Pp3c19_10500V3.1">
    <property type="protein sequence ID" value="PAC:32937783.CDS.1"/>
    <property type="gene ID" value="Pp3c19_10500"/>
</dbReference>
<keyword evidence="3" id="KW-1185">Reference proteome</keyword>
<organism evidence="1">
    <name type="scientific">Physcomitrium patens</name>
    <name type="common">Spreading-leaved earth moss</name>
    <name type="synonym">Physcomitrella patens</name>
    <dbReference type="NCBI Taxonomy" id="3218"/>
    <lineage>
        <taxon>Eukaryota</taxon>
        <taxon>Viridiplantae</taxon>
        <taxon>Streptophyta</taxon>
        <taxon>Embryophyta</taxon>
        <taxon>Bryophyta</taxon>
        <taxon>Bryophytina</taxon>
        <taxon>Bryopsida</taxon>
        <taxon>Funariidae</taxon>
        <taxon>Funariales</taxon>
        <taxon>Funariaceae</taxon>
        <taxon>Physcomitrium</taxon>
    </lineage>
</organism>
<reference evidence="1 3" key="2">
    <citation type="journal article" date="2018" name="Plant J.">
        <title>The Physcomitrella patens chromosome-scale assembly reveals moss genome structure and evolution.</title>
        <authorList>
            <person name="Lang D."/>
            <person name="Ullrich K.K."/>
            <person name="Murat F."/>
            <person name="Fuchs J."/>
            <person name="Jenkins J."/>
            <person name="Haas F.B."/>
            <person name="Piednoel M."/>
            <person name="Gundlach H."/>
            <person name="Van Bel M."/>
            <person name="Meyberg R."/>
            <person name="Vives C."/>
            <person name="Morata J."/>
            <person name="Symeonidi A."/>
            <person name="Hiss M."/>
            <person name="Muchero W."/>
            <person name="Kamisugi Y."/>
            <person name="Saleh O."/>
            <person name="Blanc G."/>
            <person name="Decker E.L."/>
            <person name="van Gessel N."/>
            <person name="Grimwood J."/>
            <person name="Hayes R.D."/>
            <person name="Graham S.W."/>
            <person name="Gunter L.E."/>
            <person name="McDaniel S.F."/>
            <person name="Hoernstein S.N.W."/>
            <person name="Larsson A."/>
            <person name="Li F.W."/>
            <person name="Perroud P.F."/>
            <person name="Phillips J."/>
            <person name="Ranjan P."/>
            <person name="Rokshar D.S."/>
            <person name="Rothfels C.J."/>
            <person name="Schneider L."/>
            <person name="Shu S."/>
            <person name="Stevenson D.W."/>
            <person name="Thummler F."/>
            <person name="Tillich M."/>
            <person name="Villarreal Aguilar J.C."/>
            <person name="Widiez T."/>
            <person name="Wong G.K."/>
            <person name="Wymore A."/>
            <person name="Zhang Y."/>
            <person name="Zimmer A.D."/>
            <person name="Quatrano R.S."/>
            <person name="Mayer K.F.X."/>
            <person name="Goodstein D."/>
            <person name="Casacuberta J.M."/>
            <person name="Vandepoele K."/>
            <person name="Reski R."/>
            <person name="Cuming A.C."/>
            <person name="Tuskan G.A."/>
            <person name="Maumus F."/>
            <person name="Salse J."/>
            <person name="Schmutz J."/>
            <person name="Rensing S.A."/>
        </authorList>
    </citation>
    <scope>NUCLEOTIDE SEQUENCE [LARGE SCALE GENOMIC DNA]</scope>
    <source>
        <strain evidence="2 3">cv. Gransden 2004</strain>
    </source>
</reference>